<dbReference type="SUPFAM" id="SSF53335">
    <property type="entry name" value="S-adenosyl-L-methionine-dependent methyltransferases"/>
    <property type="match status" value="1"/>
</dbReference>
<proteinExistence type="predicted"/>
<dbReference type="Proteomes" id="UP000034883">
    <property type="component" value="Chromosome"/>
</dbReference>
<protein>
    <submittedName>
        <fullName evidence="1">Uncharacterized protein</fullName>
    </submittedName>
</protein>
<dbReference type="EMBL" id="CP011125">
    <property type="protein sequence ID" value="AKF09240.1"/>
    <property type="molecule type" value="Genomic_DNA"/>
</dbReference>
<organism evidence="1 2">
    <name type="scientific">Sandaracinus amylolyticus</name>
    <dbReference type="NCBI Taxonomy" id="927083"/>
    <lineage>
        <taxon>Bacteria</taxon>
        <taxon>Pseudomonadati</taxon>
        <taxon>Myxococcota</taxon>
        <taxon>Polyangia</taxon>
        <taxon>Polyangiales</taxon>
        <taxon>Sandaracinaceae</taxon>
        <taxon>Sandaracinus</taxon>
    </lineage>
</organism>
<reference evidence="1 2" key="1">
    <citation type="submission" date="2015-03" db="EMBL/GenBank/DDBJ databases">
        <title>Genome assembly of Sandaracinus amylolyticus DSM 53668.</title>
        <authorList>
            <person name="Sharma G."/>
            <person name="Subramanian S."/>
        </authorList>
    </citation>
    <scope>NUCLEOTIDE SEQUENCE [LARGE SCALE GENOMIC DNA]</scope>
    <source>
        <strain evidence="1 2">DSM 53668</strain>
    </source>
</reference>
<evidence type="ECO:0000313" key="2">
    <source>
        <dbReference type="Proteomes" id="UP000034883"/>
    </source>
</evidence>
<gene>
    <name evidence="1" type="ORF">DB32_006389</name>
</gene>
<keyword evidence="2" id="KW-1185">Reference proteome</keyword>
<dbReference type="InterPro" id="IPR029063">
    <property type="entry name" value="SAM-dependent_MTases_sf"/>
</dbReference>
<dbReference type="STRING" id="927083.DB32_006389"/>
<dbReference type="RefSeq" id="WP_053236306.1">
    <property type="nucleotide sequence ID" value="NZ_CP011125.1"/>
</dbReference>
<evidence type="ECO:0000313" key="1">
    <source>
        <dbReference type="EMBL" id="AKF09240.1"/>
    </source>
</evidence>
<accession>A0A0F6W7H9</accession>
<dbReference type="AlphaFoldDB" id="A0A0F6W7H9"/>
<dbReference type="KEGG" id="samy:DB32_006389"/>
<sequence length="147" mass="14816">MQAREAALAEALAPVGAARVLWIGVSPIDALDAARGANRASLDALPSDARFDAVVLGPTASGLVDASAAVRACVREGGVIAMVLPVERAGLRAFTQRALGAFDATRRARPLEEACGALLSAGVAPVKVIDVKGALGEAVVHGVVRAT</sequence>
<name>A0A0F6W7H9_9BACT</name>